<feature type="transmembrane region" description="Helical" evidence="1">
    <location>
        <begin position="41"/>
        <end position="62"/>
    </location>
</feature>
<keyword evidence="1" id="KW-0812">Transmembrane</keyword>
<dbReference type="AlphaFoldDB" id="A0A7Z7NAJ2"/>
<feature type="transmembrane region" description="Helical" evidence="1">
    <location>
        <begin position="68"/>
        <end position="96"/>
    </location>
</feature>
<dbReference type="EMBL" id="OCTY01000002">
    <property type="protein sequence ID" value="SOJ55785.1"/>
    <property type="molecule type" value="Genomic_DNA"/>
</dbReference>
<organism evidence="2 3">
    <name type="scientific">Mycobacterium simulans</name>
    <dbReference type="NCBI Taxonomy" id="627089"/>
    <lineage>
        <taxon>Bacteria</taxon>
        <taxon>Bacillati</taxon>
        <taxon>Actinomycetota</taxon>
        <taxon>Actinomycetes</taxon>
        <taxon>Mycobacteriales</taxon>
        <taxon>Mycobacteriaceae</taxon>
        <taxon>Mycobacterium</taxon>
    </lineage>
</organism>
<dbReference type="Proteomes" id="UP000554965">
    <property type="component" value="Unassembled WGS sequence"/>
</dbReference>
<sequence length="102" mass="11298">MKEPVDWIRATFTGAIAGGFLWAIMAKAMSVIAHEHISTRFFYTFVSETSLAIVTVGVILFLCTRTSFWRTLALGVILAPLTGWSMLLVITVLFVIPSQQMS</sequence>
<evidence type="ECO:0000313" key="2">
    <source>
        <dbReference type="EMBL" id="SOJ55785.1"/>
    </source>
</evidence>
<proteinExistence type="predicted"/>
<name>A0A7Z7NAJ2_9MYCO</name>
<keyword evidence="3" id="KW-1185">Reference proteome</keyword>
<evidence type="ECO:0000313" key="3">
    <source>
        <dbReference type="Proteomes" id="UP000554965"/>
    </source>
</evidence>
<accession>A0A7Z7NAJ2</accession>
<keyword evidence="1" id="KW-0472">Membrane</keyword>
<feature type="transmembrane region" description="Helical" evidence="1">
    <location>
        <begin position="12"/>
        <end position="29"/>
    </location>
</feature>
<keyword evidence="1" id="KW-1133">Transmembrane helix</keyword>
<gene>
    <name evidence="2" type="ORF">MSIMFB_03264</name>
</gene>
<reference evidence="2 3" key="1">
    <citation type="submission" date="2017-10" db="EMBL/GenBank/DDBJ databases">
        <authorList>
            <consortium name="Urmite Genomes"/>
        </authorList>
    </citation>
    <scope>NUCLEOTIDE SEQUENCE [LARGE SCALE GENOMIC DNA]</scope>
    <source>
        <strain evidence="2 3">FB-527</strain>
    </source>
</reference>
<comment type="caution">
    <text evidence="2">The sequence shown here is derived from an EMBL/GenBank/DDBJ whole genome shotgun (WGS) entry which is preliminary data.</text>
</comment>
<dbReference type="RefSeq" id="WP_186243545.1">
    <property type="nucleotide sequence ID" value="NZ_OCTY01000002.1"/>
</dbReference>
<evidence type="ECO:0000256" key="1">
    <source>
        <dbReference type="SAM" id="Phobius"/>
    </source>
</evidence>
<protein>
    <submittedName>
        <fullName evidence="2">Uncharacterized protein</fullName>
    </submittedName>
</protein>